<dbReference type="Proteomes" id="UP000041254">
    <property type="component" value="Unassembled WGS sequence"/>
</dbReference>
<gene>
    <name evidence="1" type="ORF">Vbra_22153</name>
</gene>
<proteinExistence type="predicted"/>
<dbReference type="VEuPathDB" id="CryptoDB:Vbra_22153"/>
<dbReference type="AlphaFoldDB" id="A0A0G4GD52"/>
<protein>
    <submittedName>
        <fullName evidence="1">Uncharacterized protein</fullName>
    </submittedName>
</protein>
<reference evidence="1 2" key="1">
    <citation type="submission" date="2014-11" db="EMBL/GenBank/DDBJ databases">
        <authorList>
            <person name="Zhu J."/>
            <person name="Qi W."/>
            <person name="Song R."/>
        </authorList>
    </citation>
    <scope>NUCLEOTIDE SEQUENCE [LARGE SCALE GENOMIC DNA]</scope>
</reference>
<dbReference type="InParanoid" id="A0A0G4GD52"/>
<dbReference type="EMBL" id="CDMY01000624">
    <property type="protein sequence ID" value="CEM26930.1"/>
    <property type="molecule type" value="Genomic_DNA"/>
</dbReference>
<accession>A0A0G4GD52</accession>
<sequence length="361" mass="39668">MQHQEQQQHPVSYLCVGRRSRYLLSIKDIVRLRATCTWLRELFGAAQLRDRLSHSLGLQAGLWRAVNGQQVQLLRFDDDQFGTHDLLAAVCVVEEGAWGEMGEVVELAGQCGNCELPVTLNSADINTHANKTAYVSAPRVLAQLKMAGRHVHFSDGSCLQLFHHGNGEVRAIIDEPGFELEVDPPLLAGHLYQQHRQPHDPPVRSRIYSPDDGGWVWSGGPGSTDASVSSFAKCMILRHLRPTHQTNSKLTLLYRGVGGGRLHGLLTQSPHTPVAGCTTTVSWDGRVRRLILTDGSHPFVAWVDISRLGHQNAVVQVVTTKAALCEDGLFKHCFPVTTQLARVALGAVAAFVIDGQVQQQQ</sequence>
<keyword evidence="2" id="KW-1185">Reference proteome</keyword>
<evidence type="ECO:0000313" key="2">
    <source>
        <dbReference type="Proteomes" id="UP000041254"/>
    </source>
</evidence>
<organism evidence="1 2">
    <name type="scientific">Vitrella brassicaformis (strain CCMP3155)</name>
    <dbReference type="NCBI Taxonomy" id="1169540"/>
    <lineage>
        <taxon>Eukaryota</taxon>
        <taxon>Sar</taxon>
        <taxon>Alveolata</taxon>
        <taxon>Colpodellida</taxon>
        <taxon>Vitrellaceae</taxon>
        <taxon>Vitrella</taxon>
    </lineage>
</organism>
<evidence type="ECO:0000313" key="1">
    <source>
        <dbReference type="EMBL" id="CEM26930.1"/>
    </source>
</evidence>
<dbReference type="PhylomeDB" id="A0A0G4GD52"/>
<name>A0A0G4GD52_VITBC</name>